<name>A0A0E9UCL3_ANGAN</name>
<reference evidence="1" key="1">
    <citation type="submission" date="2014-11" db="EMBL/GenBank/DDBJ databases">
        <authorList>
            <person name="Amaro Gonzalez C."/>
        </authorList>
    </citation>
    <scope>NUCLEOTIDE SEQUENCE</scope>
</reference>
<proteinExistence type="predicted"/>
<dbReference type="EMBL" id="GBXM01045869">
    <property type="protein sequence ID" value="JAH62708.1"/>
    <property type="molecule type" value="Transcribed_RNA"/>
</dbReference>
<dbReference type="AlphaFoldDB" id="A0A0E9UCL3"/>
<sequence>MRPEAMANVNHATYIQTGNLCRQVHSVLRYIFGHCKRKREEVYSSHTHLELLKAVWCLFVFNKNIKIKKHFQKPGFSEGQSAHFISWSS</sequence>
<organism evidence="1">
    <name type="scientific">Anguilla anguilla</name>
    <name type="common">European freshwater eel</name>
    <name type="synonym">Muraena anguilla</name>
    <dbReference type="NCBI Taxonomy" id="7936"/>
    <lineage>
        <taxon>Eukaryota</taxon>
        <taxon>Metazoa</taxon>
        <taxon>Chordata</taxon>
        <taxon>Craniata</taxon>
        <taxon>Vertebrata</taxon>
        <taxon>Euteleostomi</taxon>
        <taxon>Actinopterygii</taxon>
        <taxon>Neopterygii</taxon>
        <taxon>Teleostei</taxon>
        <taxon>Anguilliformes</taxon>
        <taxon>Anguillidae</taxon>
        <taxon>Anguilla</taxon>
    </lineage>
</organism>
<reference evidence="1" key="2">
    <citation type="journal article" date="2015" name="Fish Shellfish Immunol.">
        <title>Early steps in the European eel (Anguilla anguilla)-Vibrio vulnificus interaction in the gills: Role of the RtxA13 toxin.</title>
        <authorList>
            <person name="Callol A."/>
            <person name="Pajuelo D."/>
            <person name="Ebbesson L."/>
            <person name="Teles M."/>
            <person name="MacKenzie S."/>
            <person name="Amaro C."/>
        </authorList>
    </citation>
    <scope>NUCLEOTIDE SEQUENCE</scope>
</reference>
<evidence type="ECO:0000313" key="1">
    <source>
        <dbReference type="EMBL" id="JAH62708.1"/>
    </source>
</evidence>
<accession>A0A0E9UCL3</accession>
<protein>
    <submittedName>
        <fullName evidence="1">Uncharacterized protein</fullName>
    </submittedName>
</protein>